<proteinExistence type="predicted"/>
<protein>
    <submittedName>
        <fullName evidence="2">Transcription regulator protein</fullName>
    </submittedName>
</protein>
<dbReference type="Pfam" id="PF03466">
    <property type="entry name" value="LysR_substrate"/>
    <property type="match status" value="1"/>
</dbReference>
<dbReference type="OrthoDB" id="8678019at2"/>
<dbReference type="Gene3D" id="3.40.190.10">
    <property type="entry name" value="Periplasmic binding protein-like II"/>
    <property type="match status" value="2"/>
</dbReference>
<sequence length="92" mass="10204">MSAPQALVDAARNGIGIAQVAVHLAWDDLVAGRLKIVMYRQHRPALYEMVIQYPHRALIAPRVRVVVDYLLEAFAASKALHVPIDSLRAYTA</sequence>
<evidence type="ECO:0000313" key="3">
    <source>
        <dbReference type="Proteomes" id="UP000277236"/>
    </source>
</evidence>
<gene>
    <name evidence="2" type="ORF">ALQ04_04159</name>
</gene>
<dbReference type="AlphaFoldDB" id="A0A3M4M2D4"/>
<dbReference type="EMBL" id="RBRE01000035">
    <property type="protein sequence ID" value="RMQ47780.1"/>
    <property type="molecule type" value="Genomic_DNA"/>
</dbReference>
<dbReference type="Proteomes" id="UP000277236">
    <property type="component" value="Unassembled WGS sequence"/>
</dbReference>
<organism evidence="2 3">
    <name type="scientific">Pseudomonas cichorii</name>
    <dbReference type="NCBI Taxonomy" id="36746"/>
    <lineage>
        <taxon>Bacteria</taxon>
        <taxon>Pseudomonadati</taxon>
        <taxon>Pseudomonadota</taxon>
        <taxon>Gammaproteobacteria</taxon>
        <taxon>Pseudomonadales</taxon>
        <taxon>Pseudomonadaceae</taxon>
        <taxon>Pseudomonas</taxon>
    </lineage>
</organism>
<dbReference type="InterPro" id="IPR005119">
    <property type="entry name" value="LysR_subst-bd"/>
</dbReference>
<evidence type="ECO:0000259" key="1">
    <source>
        <dbReference type="Pfam" id="PF03466"/>
    </source>
</evidence>
<name>A0A3M4M2D4_PSECI</name>
<comment type="caution">
    <text evidence="2">The sequence shown here is derived from an EMBL/GenBank/DDBJ whole genome shotgun (WGS) entry which is preliminary data.</text>
</comment>
<evidence type="ECO:0000313" key="2">
    <source>
        <dbReference type="EMBL" id="RMQ47780.1"/>
    </source>
</evidence>
<dbReference type="RefSeq" id="WP_122315332.1">
    <property type="nucleotide sequence ID" value="NZ_RBRE01000035.1"/>
</dbReference>
<feature type="domain" description="LysR substrate-binding" evidence="1">
    <location>
        <begin position="4"/>
        <end position="74"/>
    </location>
</feature>
<dbReference type="SUPFAM" id="SSF53850">
    <property type="entry name" value="Periplasmic binding protein-like II"/>
    <property type="match status" value="1"/>
</dbReference>
<reference evidence="2 3" key="1">
    <citation type="submission" date="2018-08" db="EMBL/GenBank/DDBJ databases">
        <title>Recombination of ecologically and evolutionarily significant loci maintains genetic cohesion in the Pseudomonas syringae species complex.</title>
        <authorList>
            <person name="Dillon M."/>
            <person name="Thakur S."/>
            <person name="Almeida R.N.D."/>
            <person name="Weir B.S."/>
            <person name="Guttman D.S."/>
        </authorList>
    </citation>
    <scope>NUCLEOTIDE SEQUENCE [LARGE SCALE GENOMIC DNA]</scope>
    <source>
        <strain evidence="2 3">ICMP 3353</strain>
    </source>
</reference>
<accession>A0A3M4M2D4</accession>